<dbReference type="CDD" id="cd02440">
    <property type="entry name" value="AdoMet_MTases"/>
    <property type="match status" value="1"/>
</dbReference>
<evidence type="ECO:0000313" key="1">
    <source>
        <dbReference type="EMBL" id="KAL2050406.1"/>
    </source>
</evidence>
<evidence type="ECO:0008006" key="3">
    <source>
        <dbReference type="Google" id="ProtNLM"/>
    </source>
</evidence>
<dbReference type="EMBL" id="JBHFEH010000048">
    <property type="protein sequence ID" value="KAL2050406.1"/>
    <property type="molecule type" value="Genomic_DNA"/>
</dbReference>
<comment type="caution">
    <text evidence="1">The sequence shown here is derived from an EMBL/GenBank/DDBJ whole genome shotgun (WGS) entry which is preliminary data.</text>
</comment>
<dbReference type="Pfam" id="PF13489">
    <property type="entry name" value="Methyltransf_23"/>
    <property type="match status" value="1"/>
</dbReference>
<accession>A0ABR4B026</accession>
<dbReference type="Proteomes" id="UP001590951">
    <property type="component" value="Unassembled WGS sequence"/>
</dbReference>
<name>A0ABR4B026_9LECA</name>
<dbReference type="SUPFAM" id="SSF53335">
    <property type="entry name" value="S-adenosyl-L-methionine-dependent methyltransferases"/>
    <property type="match status" value="1"/>
</dbReference>
<dbReference type="Gene3D" id="3.40.50.150">
    <property type="entry name" value="Vaccinia Virus protein VP39"/>
    <property type="match status" value="1"/>
</dbReference>
<dbReference type="InterPro" id="IPR029063">
    <property type="entry name" value="SAM-dependent_MTases_sf"/>
</dbReference>
<gene>
    <name evidence="1" type="ORF">ABVK25_009378</name>
</gene>
<keyword evidence="2" id="KW-1185">Reference proteome</keyword>
<reference evidence="1 2" key="1">
    <citation type="submission" date="2024-09" db="EMBL/GenBank/DDBJ databases">
        <title>Rethinking Asexuality: The Enigmatic Case of Functional Sexual Genes in Lepraria (Stereocaulaceae).</title>
        <authorList>
            <person name="Doellman M."/>
            <person name="Sun Y."/>
            <person name="Barcenas-Pena A."/>
            <person name="Lumbsch H.T."/>
            <person name="Grewe F."/>
        </authorList>
    </citation>
    <scope>NUCLEOTIDE SEQUENCE [LARGE SCALE GENOMIC DNA]</scope>
    <source>
        <strain evidence="1 2">Grewe 0041</strain>
    </source>
</reference>
<organism evidence="1 2">
    <name type="scientific">Lepraria finkii</name>
    <dbReference type="NCBI Taxonomy" id="1340010"/>
    <lineage>
        <taxon>Eukaryota</taxon>
        <taxon>Fungi</taxon>
        <taxon>Dikarya</taxon>
        <taxon>Ascomycota</taxon>
        <taxon>Pezizomycotina</taxon>
        <taxon>Lecanoromycetes</taxon>
        <taxon>OSLEUM clade</taxon>
        <taxon>Lecanoromycetidae</taxon>
        <taxon>Lecanorales</taxon>
        <taxon>Lecanorineae</taxon>
        <taxon>Stereocaulaceae</taxon>
        <taxon>Lepraria</taxon>
    </lineage>
</organism>
<evidence type="ECO:0000313" key="2">
    <source>
        <dbReference type="Proteomes" id="UP001590951"/>
    </source>
</evidence>
<proteinExistence type="predicted"/>
<dbReference type="PANTHER" id="PTHR43591:SF50">
    <property type="entry name" value="METHYLTRANSFERASE DOMAIN-CONTAINING PROTEIN-RELATED"/>
    <property type="match status" value="1"/>
</dbReference>
<protein>
    <recommendedName>
        <fullName evidence="3">Methyltransferase domain-containing protein</fullName>
    </recommendedName>
</protein>
<sequence>MADEYALGRGYAEATRLNCQHYLWKQSLNYLISPDASLTEPNMKVADIGTGTGIWLLDLAKSLPPSTQLEGFDVSSSGYPPEEWLPSNVKLGVWNVFDEPPESLHGRYDVVHIRLFLVVIDDNDPSPILRHCLKILKPGGLLQWEEYDLHARTVVTSRPSAPRENTQRLADFVKRDIHKWVYTLPEIFRSHELTHVSVLRRNEDLSSSRIFMDLELVLAEEFATNSLDAKGPPESGDEVRKLAKAVYAEVQQGATIRHTLQVVTGRKPCADFDK</sequence>
<dbReference type="PANTHER" id="PTHR43591">
    <property type="entry name" value="METHYLTRANSFERASE"/>
    <property type="match status" value="1"/>
</dbReference>